<dbReference type="Proteomes" id="UP000479043">
    <property type="component" value="Unassembled WGS sequence"/>
</dbReference>
<dbReference type="InterPro" id="IPR038058">
    <property type="entry name" value="PhnH-like_sp"/>
</dbReference>
<comment type="caution">
    <text evidence="1">The sequence shown here is derived from an EMBL/GenBank/DDBJ whole genome shotgun (WGS) entry which is preliminary data.</text>
</comment>
<sequence>MLTTPVPNPDETLANRAFDALLWALSRPGLPRDLPTAGETAIIAALIDRECRVFSADPALIPLLAETGAEIADLPQADHVFLGALGSLAPLSQLGLGSDLYPDDGATAVIRVNLGSGDRLRLTGPGVDGALDLQIGGLPGGFWQARRERIRYPMGFDLILIDGTRVVGIPRSTSVEVL</sequence>
<evidence type="ECO:0000313" key="2">
    <source>
        <dbReference type="Proteomes" id="UP000479043"/>
    </source>
</evidence>
<keyword evidence="1" id="KW-0456">Lyase</keyword>
<reference evidence="1 2" key="1">
    <citation type="submission" date="2020-01" db="EMBL/GenBank/DDBJ databases">
        <authorList>
            <person name="Chen S."/>
        </authorList>
    </citation>
    <scope>NUCLEOTIDE SEQUENCE [LARGE SCALE GENOMIC DNA]</scope>
    <source>
        <strain evidence="1 2">GS-10</strain>
    </source>
</reference>
<accession>A0A6L8LMC4</accession>
<evidence type="ECO:0000313" key="1">
    <source>
        <dbReference type="EMBL" id="MYM57197.1"/>
    </source>
</evidence>
<dbReference type="Gene3D" id="3.40.50.11310">
    <property type="entry name" value="Bacterial phosphonate metabolism protein PhnH"/>
    <property type="match status" value="1"/>
</dbReference>
<dbReference type="Pfam" id="PF05845">
    <property type="entry name" value="PhnH"/>
    <property type="match status" value="1"/>
</dbReference>
<dbReference type="InterPro" id="IPR008772">
    <property type="entry name" value="Phosphonate_metab_PhnH"/>
</dbReference>
<dbReference type="SUPFAM" id="SSF159709">
    <property type="entry name" value="PhnH-like"/>
    <property type="match status" value="1"/>
</dbReference>
<proteinExistence type="predicted"/>
<protein>
    <submittedName>
        <fullName evidence="1">Phosphonate C-P lyase system protein PhnH</fullName>
    </submittedName>
</protein>
<keyword evidence="2" id="KW-1185">Reference proteome</keyword>
<dbReference type="NCBIfam" id="TIGR03292">
    <property type="entry name" value="PhnH_redo"/>
    <property type="match status" value="1"/>
</dbReference>
<organism evidence="1 2">
    <name type="scientific">Thalassovita mangrovi</name>
    <dbReference type="NCBI Taxonomy" id="2692236"/>
    <lineage>
        <taxon>Bacteria</taxon>
        <taxon>Pseudomonadati</taxon>
        <taxon>Pseudomonadota</taxon>
        <taxon>Alphaproteobacteria</taxon>
        <taxon>Rhodobacterales</taxon>
        <taxon>Roseobacteraceae</taxon>
        <taxon>Thalassovita</taxon>
    </lineage>
</organism>
<gene>
    <name evidence="1" type="primary">phnH</name>
    <name evidence="1" type="ORF">GR167_17910</name>
</gene>
<dbReference type="EMBL" id="WWEN01000010">
    <property type="protein sequence ID" value="MYM57197.1"/>
    <property type="molecule type" value="Genomic_DNA"/>
</dbReference>
<dbReference type="GO" id="GO:0016829">
    <property type="term" value="F:lyase activity"/>
    <property type="evidence" value="ECO:0007669"/>
    <property type="project" value="UniProtKB-KW"/>
</dbReference>
<dbReference type="AlphaFoldDB" id="A0A6L8LMC4"/>
<name>A0A6L8LMC4_9RHOB</name>
<dbReference type="GO" id="GO:0019634">
    <property type="term" value="P:organic phosphonate metabolic process"/>
    <property type="evidence" value="ECO:0007669"/>
    <property type="project" value="InterPro"/>
</dbReference>
<dbReference type="RefSeq" id="WP_160975109.1">
    <property type="nucleotide sequence ID" value="NZ_WWEN01000010.1"/>
</dbReference>